<reference evidence="3" key="1">
    <citation type="submission" date="2014-09" db="EMBL/GenBank/DDBJ databases">
        <authorList>
            <person name="Mudge J."/>
            <person name="Ramaraj T."/>
            <person name="Lindquist I.E."/>
            <person name="Bharti A.K."/>
            <person name="Sundararajan A."/>
            <person name="Cameron C.T."/>
            <person name="Woodward J.E."/>
            <person name="May G.D."/>
            <person name="Brubaker C."/>
            <person name="Broadhvest J."/>
            <person name="Wilkins T.A."/>
        </authorList>
    </citation>
    <scope>NUCLEOTIDE SEQUENCE</scope>
    <source>
        <strain evidence="3">cv. AKA8401</strain>
    </source>
</reference>
<name>A0A0B0PWH0_GOSAR</name>
<dbReference type="Proteomes" id="UP000032142">
    <property type="component" value="Unassembled WGS sequence"/>
</dbReference>
<evidence type="ECO:0000256" key="1">
    <source>
        <dbReference type="SAM" id="MobiDB-lite"/>
    </source>
</evidence>
<protein>
    <submittedName>
        <fullName evidence="2">Uncharacterized protein</fullName>
    </submittedName>
</protein>
<sequence>MEIGKVSKARKPCKTMSRHDIDKLL</sequence>
<accession>A0A0B0PWH0</accession>
<evidence type="ECO:0000313" key="2">
    <source>
        <dbReference type="EMBL" id="KHG30788.1"/>
    </source>
</evidence>
<evidence type="ECO:0000313" key="3">
    <source>
        <dbReference type="Proteomes" id="UP000032142"/>
    </source>
</evidence>
<feature type="region of interest" description="Disordered" evidence="1">
    <location>
        <begin position="1"/>
        <end position="25"/>
    </location>
</feature>
<dbReference type="EMBL" id="KN460086">
    <property type="protein sequence ID" value="KHG30788.1"/>
    <property type="molecule type" value="Genomic_DNA"/>
</dbReference>
<proteinExistence type="predicted"/>
<dbReference type="AlphaFoldDB" id="A0A0B0PWH0"/>
<keyword evidence="3" id="KW-1185">Reference proteome</keyword>
<gene>
    <name evidence="2" type="ORF">F383_36338</name>
</gene>
<organism evidence="2 3">
    <name type="scientific">Gossypium arboreum</name>
    <name type="common">Tree cotton</name>
    <name type="synonym">Gossypium nanking</name>
    <dbReference type="NCBI Taxonomy" id="29729"/>
    <lineage>
        <taxon>Eukaryota</taxon>
        <taxon>Viridiplantae</taxon>
        <taxon>Streptophyta</taxon>
        <taxon>Embryophyta</taxon>
        <taxon>Tracheophyta</taxon>
        <taxon>Spermatophyta</taxon>
        <taxon>Magnoliopsida</taxon>
        <taxon>eudicotyledons</taxon>
        <taxon>Gunneridae</taxon>
        <taxon>Pentapetalae</taxon>
        <taxon>rosids</taxon>
        <taxon>malvids</taxon>
        <taxon>Malvales</taxon>
        <taxon>Malvaceae</taxon>
        <taxon>Malvoideae</taxon>
        <taxon>Gossypium</taxon>
    </lineage>
</organism>